<accession>A0A1Q3D2N9</accession>
<evidence type="ECO:0000313" key="1">
    <source>
        <dbReference type="EMBL" id="GAV86681.1"/>
    </source>
</evidence>
<keyword evidence="2" id="KW-1185">Reference proteome</keyword>
<gene>
    <name evidence="1" type="ORF">CFOL_v3_30108</name>
</gene>
<dbReference type="InterPro" id="IPR012337">
    <property type="entry name" value="RNaseH-like_sf"/>
</dbReference>
<dbReference type="InParanoid" id="A0A1Q3D2N9"/>
<dbReference type="AlphaFoldDB" id="A0A1Q3D2N9"/>
<proteinExistence type="predicted"/>
<evidence type="ECO:0008006" key="3">
    <source>
        <dbReference type="Google" id="ProtNLM"/>
    </source>
</evidence>
<dbReference type="OrthoDB" id="2017576at2759"/>
<name>A0A1Q3D2N9_CEPFO</name>
<comment type="caution">
    <text evidence="1">The sequence shown here is derived from an EMBL/GenBank/DDBJ whole genome shotgun (WGS) entry which is preliminary data.</text>
</comment>
<feature type="non-terminal residue" evidence="1">
    <location>
        <position position="202"/>
    </location>
</feature>
<reference evidence="2" key="1">
    <citation type="submission" date="2016-04" db="EMBL/GenBank/DDBJ databases">
        <title>Cephalotus genome sequencing.</title>
        <authorList>
            <person name="Fukushima K."/>
            <person name="Hasebe M."/>
            <person name="Fang X."/>
        </authorList>
    </citation>
    <scope>NUCLEOTIDE SEQUENCE [LARGE SCALE GENOMIC DNA]</scope>
    <source>
        <strain evidence="2">cv. St1</strain>
    </source>
</reference>
<evidence type="ECO:0000313" key="2">
    <source>
        <dbReference type="Proteomes" id="UP000187406"/>
    </source>
</evidence>
<dbReference type="SUPFAM" id="SSF53098">
    <property type="entry name" value="Ribonuclease H-like"/>
    <property type="match status" value="1"/>
</dbReference>
<dbReference type="STRING" id="3775.A0A1Q3D2N9"/>
<feature type="non-terminal residue" evidence="1">
    <location>
        <position position="1"/>
    </location>
</feature>
<sequence length="202" mass="23486">VHEILVDMWNKSNTPLHCLAHSLNPKYYSLSWLNEASNRQPPRQDNKISKGRKICLKRIFPNNEEFRATQVEYAKFSGCLESFSDSDSISDRGKTDPKHWWLLYGSYTPLLQKLVLKNYSTYSFVHSIKRDKMTSQRAEDLVYVHTNLRLLSMRSPTYKKGVSKMWDVGGDHHDSFEDVGVHEVSNLSLDEPDMEVVIFIDE</sequence>
<dbReference type="EMBL" id="BDDD01004001">
    <property type="protein sequence ID" value="GAV86681.1"/>
    <property type="molecule type" value="Genomic_DNA"/>
</dbReference>
<organism evidence="1 2">
    <name type="scientific">Cephalotus follicularis</name>
    <name type="common">Albany pitcher plant</name>
    <dbReference type="NCBI Taxonomy" id="3775"/>
    <lineage>
        <taxon>Eukaryota</taxon>
        <taxon>Viridiplantae</taxon>
        <taxon>Streptophyta</taxon>
        <taxon>Embryophyta</taxon>
        <taxon>Tracheophyta</taxon>
        <taxon>Spermatophyta</taxon>
        <taxon>Magnoliopsida</taxon>
        <taxon>eudicotyledons</taxon>
        <taxon>Gunneridae</taxon>
        <taxon>Pentapetalae</taxon>
        <taxon>rosids</taxon>
        <taxon>fabids</taxon>
        <taxon>Oxalidales</taxon>
        <taxon>Cephalotaceae</taxon>
        <taxon>Cephalotus</taxon>
    </lineage>
</organism>
<dbReference type="Proteomes" id="UP000187406">
    <property type="component" value="Unassembled WGS sequence"/>
</dbReference>
<protein>
    <recommendedName>
        <fullName evidence="3">Dimer_Tnp_hAT domain-containing protein</fullName>
    </recommendedName>
</protein>